<evidence type="ECO:0000256" key="1">
    <source>
        <dbReference type="ARBA" id="ARBA00023015"/>
    </source>
</evidence>
<evidence type="ECO:0000256" key="2">
    <source>
        <dbReference type="ARBA" id="ARBA00023125"/>
    </source>
</evidence>
<dbReference type="GO" id="GO:0000976">
    <property type="term" value="F:transcription cis-regulatory region binding"/>
    <property type="evidence" value="ECO:0007669"/>
    <property type="project" value="TreeGrafter"/>
</dbReference>
<keyword evidence="1" id="KW-0805">Transcription regulation</keyword>
<dbReference type="InterPro" id="IPR050109">
    <property type="entry name" value="HTH-type_TetR-like_transc_reg"/>
</dbReference>
<comment type="caution">
    <text evidence="6">The sequence shown here is derived from an EMBL/GenBank/DDBJ whole genome shotgun (WGS) entry which is preliminary data.</text>
</comment>
<evidence type="ECO:0000313" key="6">
    <source>
        <dbReference type="EMBL" id="MBB4004253.1"/>
    </source>
</evidence>
<dbReference type="InterPro" id="IPR041347">
    <property type="entry name" value="MftR_C"/>
</dbReference>
<dbReference type="RefSeq" id="WP_183209841.1">
    <property type="nucleotide sequence ID" value="NZ_JAAAMM010000004.1"/>
</dbReference>
<dbReference type="PANTHER" id="PTHR30055:SF234">
    <property type="entry name" value="HTH-TYPE TRANSCRIPTIONAL REGULATOR BETI"/>
    <property type="match status" value="1"/>
</dbReference>
<dbReference type="Gene3D" id="1.10.10.60">
    <property type="entry name" value="Homeodomain-like"/>
    <property type="match status" value="1"/>
</dbReference>
<dbReference type="Pfam" id="PF17754">
    <property type="entry name" value="TetR_C_14"/>
    <property type="match status" value="1"/>
</dbReference>
<dbReference type="Proteomes" id="UP000588647">
    <property type="component" value="Unassembled WGS sequence"/>
</dbReference>
<dbReference type="PANTHER" id="PTHR30055">
    <property type="entry name" value="HTH-TYPE TRANSCRIPTIONAL REGULATOR RUTR"/>
    <property type="match status" value="1"/>
</dbReference>
<keyword evidence="3" id="KW-0804">Transcription</keyword>
<name>A0A7W6HFK1_9HYPH</name>
<dbReference type="InterPro" id="IPR001647">
    <property type="entry name" value="HTH_TetR"/>
</dbReference>
<dbReference type="PROSITE" id="PS50977">
    <property type="entry name" value="HTH_TETR_2"/>
    <property type="match status" value="1"/>
</dbReference>
<keyword evidence="2 4" id="KW-0238">DNA-binding</keyword>
<protein>
    <submittedName>
        <fullName evidence="6">AcrR family transcriptional regulator</fullName>
    </submittedName>
</protein>
<keyword evidence="7" id="KW-1185">Reference proteome</keyword>
<dbReference type="Gene3D" id="1.10.357.10">
    <property type="entry name" value="Tetracycline Repressor, domain 2"/>
    <property type="match status" value="1"/>
</dbReference>
<organism evidence="6 7">
    <name type="scientific">Aurantimonas endophytica</name>
    <dbReference type="NCBI Taxonomy" id="1522175"/>
    <lineage>
        <taxon>Bacteria</taxon>
        <taxon>Pseudomonadati</taxon>
        <taxon>Pseudomonadota</taxon>
        <taxon>Alphaproteobacteria</taxon>
        <taxon>Hyphomicrobiales</taxon>
        <taxon>Aurantimonadaceae</taxon>
        <taxon>Aurantimonas</taxon>
    </lineage>
</organism>
<feature type="DNA-binding region" description="H-T-H motif" evidence="4">
    <location>
        <begin position="43"/>
        <end position="62"/>
    </location>
</feature>
<dbReference type="Pfam" id="PF00440">
    <property type="entry name" value="TetR_N"/>
    <property type="match status" value="1"/>
</dbReference>
<dbReference type="SUPFAM" id="SSF46689">
    <property type="entry name" value="Homeodomain-like"/>
    <property type="match status" value="1"/>
</dbReference>
<dbReference type="InterPro" id="IPR009057">
    <property type="entry name" value="Homeodomain-like_sf"/>
</dbReference>
<gene>
    <name evidence="6" type="ORF">GGR03_003341</name>
</gene>
<dbReference type="EMBL" id="JACIEM010000004">
    <property type="protein sequence ID" value="MBB4004253.1"/>
    <property type="molecule type" value="Genomic_DNA"/>
</dbReference>
<evidence type="ECO:0000313" key="7">
    <source>
        <dbReference type="Proteomes" id="UP000588647"/>
    </source>
</evidence>
<evidence type="ECO:0000256" key="4">
    <source>
        <dbReference type="PROSITE-ProRule" id="PRU00335"/>
    </source>
</evidence>
<accession>A0A7W6HFK1</accession>
<reference evidence="6 7" key="1">
    <citation type="submission" date="2020-08" db="EMBL/GenBank/DDBJ databases">
        <title>Genomic Encyclopedia of Type Strains, Phase IV (KMG-IV): sequencing the most valuable type-strain genomes for metagenomic binning, comparative biology and taxonomic classification.</title>
        <authorList>
            <person name="Goeker M."/>
        </authorList>
    </citation>
    <scope>NUCLEOTIDE SEQUENCE [LARGE SCALE GENOMIC DNA]</scope>
    <source>
        <strain evidence="6 7">DSM 103570</strain>
    </source>
</reference>
<feature type="domain" description="HTH tetR-type" evidence="5">
    <location>
        <begin position="20"/>
        <end position="80"/>
    </location>
</feature>
<sequence length="216" mass="23452">MSTLPSQAAEALGLRERKKQATRATLSAVALRLALERGIDQVTVEEIAQEANVSLRTFRNYFPTKAAAIVDIAHNRADTFVAAFKARPAKEELWSSLTEALLALYPDEPDRNSIERMRLLRNEPALAAEEYKADLTVQAKLAEAIAERSGSTVTSDIMPGLTAALVLATAHTALKFWLSSGSRTTLRETLSGAMHEVQLIVQSAIAQDAADAPPQR</sequence>
<dbReference type="AlphaFoldDB" id="A0A7W6HFK1"/>
<dbReference type="GO" id="GO:0003700">
    <property type="term" value="F:DNA-binding transcription factor activity"/>
    <property type="evidence" value="ECO:0007669"/>
    <property type="project" value="TreeGrafter"/>
</dbReference>
<proteinExistence type="predicted"/>
<evidence type="ECO:0000256" key="3">
    <source>
        <dbReference type="ARBA" id="ARBA00023163"/>
    </source>
</evidence>
<evidence type="ECO:0000259" key="5">
    <source>
        <dbReference type="PROSITE" id="PS50977"/>
    </source>
</evidence>